<comment type="caution">
    <text evidence="5">The sequence shown here is derived from an EMBL/GenBank/DDBJ whole genome shotgun (WGS) entry which is preliminary data.</text>
</comment>
<accession>A0AAW1XRQ7</accession>
<evidence type="ECO:0000313" key="6">
    <source>
        <dbReference type="Proteomes" id="UP001457282"/>
    </source>
</evidence>
<sequence>MKLIITQCFLISILLLLSLFASNIGANLSVDEELQDNYQEATIDDSLNSPENESESNSSFLHGNGRSLRQKMRTRTVRMTCNKFPRICYTKGSPGPHCCKKKCVNVLTDRVNCGKCGKKCKYSEVCCKGKCVNPSFNRSHCGGCNNRCQVGGFCAFGLCNYA</sequence>
<dbReference type="AlphaFoldDB" id="A0AAW1XRQ7"/>
<evidence type="ECO:0000256" key="4">
    <source>
        <dbReference type="SAM" id="SignalP"/>
    </source>
</evidence>
<gene>
    <name evidence="5" type="ORF">M0R45_015322</name>
</gene>
<reference evidence="5 6" key="1">
    <citation type="journal article" date="2023" name="G3 (Bethesda)">
        <title>A chromosome-length genome assembly and annotation of blackberry (Rubus argutus, cv. 'Hillquist').</title>
        <authorList>
            <person name="Bruna T."/>
            <person name="Aryal R."/>
            <person name="Dudchenko O."/>
            <person name="Sargent D.J."/>
            <person name="Mead D."/>
            <person name="Buti M."/>
            <person name="Cavallini A."/>
            <person name="Hytonen T."/>
            <person name="Andres J."/>
            <person name="Pham M."/>
            <person name="Weisz D."/>
            <person name="Mascagni F."/>
            <person name="Usai G."/>
            <person name="Natali L."/>
            <person name="Bassil N."/>
            <person name="Fernandez G.E."/>
            <person name="Lomsadze A."/>
            <person name="Armour M."/>
            <person name="Olukolu B."/>
            <person name="Poorten T."/>
            <person name="Britton C."/>
            <person name="Davik J."/>
            <person name="Ashrafi H."/>
            <person name="Aiden E.L."/>
            <person name="Borodovsky M."/>
            <person name="Worthington M."/>
        </authorList>
    </citation>
    <scope>NUCLEOTIDE SEQUENCE [LARGE SCALE GENOMIC DNA]</scope>
    <source>
        <strain evidence="5">PI 553951</strain>
    </source>
</reference>
<dbReference type="Pfam" id="PF04885">
    <property type="entry name" value="Stig1"/>
    <property type="match status" value="1"/>
</dbReference>
<comment type="similarity">
    <text evidence="1">Belongs to the STIG1 family.</text>
</comment>
<organism evidence="5 6">
    <name type="scientific">Rubus argutus</name>
    <name type="common">Southern blackberry</name>
    <dbReference type="NCBI Taxonomy" id="59490"/>
    <lineage>
        <taxon>Eukaryota</taxon>
        <taxon>Viridiplantae</taxon>
        <taxon>Streptophyta</taxon>
        <taxon>Embryophyta</taxon>
        <taxon>Tracheophyta</taxon>
        <taxon>Spermatophyta</taxon>
        <taxon>Magnoliopsida</taxon>
        <taxon>eudicotyledons</taxon>
        <taxon>Gunneridae</taxon>
        <taxon>Pentapetalae</taxon>
        <taxon>rosids</taxon>
        <taxon>fabids</taxon>
        <taxon>Rosales</taxon>
        <taxon>Rosaceae</taxon>
        <taxon>Rosoideae</taxon>
        <taxon>Rosoideae incertae sedis</taxon>
        <taxon>Rubus</taxon>
    </lineage>
</organism>
<evidence type="ECO:0000256" key="2">
    <source>
        <dbReference type="ARBA" id="ARBA00022729"/>
    </source>
</evidence>
<keyword evidence="2 4" id="KW-0732">Signal</keyword>
<dbReference type="PANTHER" id="PTHR33227">
    <property type="entry name" value="STIGMA-SPECIFIC STIG1-LIKE PROTEIN 3"/>
    <property type="match status" value="1"/>
</dbReference>
<evidence type="ECO:0000256" key="3">
    <source>
        <dbReference type="SAM" id="MobiDB-lite"/>
    </source>
</evidence>
<feature type="compositionally biased region" description="Low complexity" evidence="3">
    <location>
        <begin position="46"/>
        <end position="59"/>
    </location>
</feature>
<feature type="signal peptide" evidence="4">
    <location>
        <begin position="1"/>
        <end position="25"/>
    </location>
</feature>
<evidence type="ECO:0000256" key="1">
    <source>
        <dbReference type="ARBA" id="ARBA00006010"/>
    </source>
</evidence>
<proteinExistence type="inferred from homology"/>
<keyword evidence="6" id="KW-1185">Reference proteome</keyword>
<dbReference type="PANTHER" id="PTHR33227:SF15">
    <property type="entry name" value="STIGMA-SPECIFIC STIG1-LIKE PROTEIN 1"/>
    <property type="match status" value="1"/>
</dbReference>
<dbReference type="Proteomes" id="UP001457282">
    <property type="component" value="Unassembled WGS sequence"/>
</dbReference>
<feature type="region of interest" description="Disordered" evidence="3">
    <location>
        <begin position="44"/>
        <end position="64"/>
    </location>
</feature>
<evidence type="ECO:0008006" key="7">
    <source>
        <dbReference type="Google" id="ProtNLM"/>
    </source>
</evidence>
<name>A0AAW1XRQ7_RUBAR</name>
<protein>
    <recommendedName>
        <fullName evidence="7">Stigma-specific STIG1-like protein 1</fullName>
    </recommendedName>
</protein>
<feature type="chain" id="PRO_5043553627" description="Stigma-specific STIG1-like protein 1" evidence="4">
    <location>
        <begin position="26"/>
        <end position="162"/>
    </location>
</feature>
<dbReference type="EMBL" id="JBEDUW010000003">
    <property type="protein sequence ID" value="KAK9938594.1"/>
    <property type="molecule type" value="Genomic_DNA"/>
</dbReference>
<evidence type="ECO:0000313" key="5">
    <source>
        <dbReference type="EMBL" id="KAK9938594.1"/>
    </source>
</evidence>
<dbReference type="InterPro" id="IPR006969">
    <property type="entry name" value="Stig-like"/>
</dbReference>